<dbReference type="NCBIfam" id="TIGR03162">
    <property type="entry name" value="ribazole_cobC"/>
    <property type="match status" value="1"/>
</dbReference>
<dbReference type="GO" id="GO:0043456">
    <property type="term" value="P:regulation of pentose-phosphate shunt"/>
    <property type="evidence" value="ECO:0007669"/>
    <property type="project" value="TreeGrafter"/>
</dbReference>
<dbReference type="InterPro" id="IPR017578">
    <property type="entry name" value="Ribazole_CobC"/>
</dbReference>
<dbReference type="SUPFAM" id="SSF53254">
    <property type="entry name" value="Phosphoglycerate mutase-like"/>
    <property type="match status" value="1"/>
</dbReference>
<dbReference type="InterPro" id="IPR051695">
    <property type="entry name" value="Phosphoglycerate_Mutase"/>
</dbReference>
<dbReference type="Proteomes" id="UP000465601">
    <property type="component" value="Unassembled WGS sequence"/>
</dbReference>
<evidence type="ECO:0000256" key="2">
    <source>
        <dbReference type="NCBIfam" id="TIGR03162"/>
    </source>
</evidence>
<dbReference type="SMART" id="SM00855">
    <property type="entry name" value="PGAM"/>
    <property type="match status" value="1"/>
</dbReference>
<dbReference type="GO" id="GO:0009236">
    <property type="term" value="P:cobalamin biosynthetic process"/>
    <property type="evidence" value="ECO:0007669"/>
    <property type="project" value="UniProtKB-UniRule"/>
</dbReference>
<dbReference type="EMBL" id="WBZB01000036">
    <property type="protein sequence ID" value="KAB3529152.1"/>
    <property type="molecule type" value="Genomic_DNA"/>
</dbReference>
<dbReference type="GO" id="GO:0005829">
    <property type="term" value="C:cytosol"/>
    <property type="evidence" value="ECO:0007669"/>
    <property type="project" value="TreeGrafter"/>
</dbReference>
<feature type="binding site" evidence="4">
    <location>
        <position position="58"/>
    </location>
    <ligand>
        <name>substrate</name>
    </ligand>
</feature>
<feature type="binding site" evidence="4">
    <location>
        <begin position="8"/>
        <end position="15"/>
    </location>
    <ligand>
        <name>substrate</name>
    </ligand>
</feature>
<dbReference type="InterPro" id="IPR029033">
    <property type="entry name" value="His_PPase_superfam"/>
</dbReference>
<dbReference type="Pfam" id="PF00300">
    <property type="entry name" value="His_Phos_1"/>
    <property type="match status" value="1"/>
</dbReference>
<dbReference type="EC" id="3.1.3.73" evidence="2"/>
<evidence type="ECO:0000256" key="4">
    <source>
        <dbReference type="PIRSR" id="PIRSR613078-2"/>
    </source>
</evidence>
<evidence type="ECO:0000313" key="6">
    <source>
        <dbReference type="Proteomes" id="UP000465601"/>
    </source>
</evidence>
<accession>A0A833HN66</accession>
<evidence type="ECO:0000256" key="1">
    <source>
        <dbReference type="ARBA" id="ARBA00022801"/>
    </source>
</evidence>
<sequence>MIRLYLVRHGETEFNYHKNLCGWSDVSLNGKGRLQAQRLASAIKDLELDIIYTSDLKRTKETAEYILKDRSCSFIELDFLREMHFGDFEGHTMVEIETKYPEDFAKIREDSINYCFPSGESMDQMHKRVTKGIDDLLNKSKEKNILLVAHSGVIRSTIAHLLTGDIKKHWNFKINHCTLSVIERVEGFNILTKLNEEPYNYLNK</sequence>
<name>A0A833HN66_9FIRM</name>
<keyword evidence="1" id="KW-0378">Hydrolase</keyword>
<dbReference type="CDD" id="cd07067">
    <property type="entry name" value="HP_PGM_like"/>
    <property type="match status" value="1"/>
</dbReference>
<dbReference type="InterPro" id="IPR001345">
    <property type="entry name" value="PG/BPGM_mutase_AS"/>
</dbReference>
<evidence type="ECO:0000313" key="5">
    <source>
        <dbReference type="EMBL" id="KAB3529152.1"/>
    </source>
</evidence>
<dbReference type="InterPro" id="IPR013078">
    <property type="entry name" value="His_Pase_superF_clade-1"/>
</dbReference>
<dbReference type="GO" id="GO:0043755">
    <property type="term" value="F:alpha-ribazole phosphatase activity"/>
    <property type="evidence" value="ECO:0007669"/>
    <property type="project" value="UniProtKB-UniRule"/>
</dbReference>
<gene>
    <name evidence="5" type="primary">cobC</name>
    <name evidence="5" type="ORF">F8153_09955</name>
</gene>
<dbReference type="Gene3D" id="3.40.50.1240">
    <property type="entry name" value="Phosphoglycerate mutase-like"/>
    <property type="match status" value="1"/>
</dbReference>
<organism evidence="5 6">
    <name type="scientific">Alkaliphilus serpentinus</name>
    <dbReference type="NCBI Taxonomy" id="1482731"/>
    <lineage>
        <taxon>Bacteria</taxon>
        <taxon>Bacillati</taxon>
        <taxon>Bacillota</taxon>
        <taxon>Clostridia</taxon>
        <taxon>Peptostreptococcales</taxon>
        <taxon>Natronincolaceae</taxon>
        <taxon>Alkaliphilus</taxon>
    </lineage>
</organism>
<protein>
    <recommendedName>
        <fullName evidence="2">Alpha-ribazole phosphatase</fullName>
        <ecNumber evidence="2">3.1.3.73</ecNumber>
    </recommendedName>
</protein>
<feature type="active site" description="Proton donor/acceptor" evidence="3">
    <location>
        <position position="82"/>
    </location>
</feature>
<keyword evidence="6" id="KW-1185">Reference proteome</keyword>
<dbReference type="GO" id="GO:0004331">
    <property type="term" value="F:fructose-2,6-bisphosphate 2-phosphatase activity"/>
    <property type="evidence" value="ECO:0007669"/>
    <property type="project" value="TreeGrafter"/>
</dbReference>
<evidence type="ECO:0000256" key="3">
    <source>
        <dbReference type="PIRSR" id="PIRSR613078-1"/>
    </source>
</evidence>
<dbReference type="PANTHER" id="PTHR46517">
    <property type="entry name" value="FRUCTOSE-2,6-BISPHOSPHATASE TIGAR"/>
    <property type="match status" value="1"/>
</dbReference>
<dbReference type="GO" id="GO:0045820">
    <property type="term" value="P:negative regulation of glycolytic process"/>
    <property type="evidence" value="ECO:0007669"/>
    <property type="project" value="TreeGrafter"/>
</dbReference>
<comment type="caution">
    <text evidence="5">The sequence shown here is derived from an EMBL/GenBank/DDBJ whole genome shotgun (WGS) entry which is preliminary data.</text>
</comment>
<dbReference type="AlphaFoldDB" id="A0A833HN66"/>
<dbReference type="PIRSF" id="PIRSF000709">
    <property type="entry name" value="6PFK_2-Ptase"/>
    <property type="match status" value="1"/>
</dbReference>
<dbReference type="PANTHER" id="PTHR46517:SF1">
    <property type="entry name" value="FRUCTOSE-2,6-BISPHOSPHATASE TIGAR"/>
    <property type="match status" value="1"/>
</dbReference>
<dbReference type="RefSeq" id="WP_151866208.1">
    <property type="nucleotide sequence ID" value="NZ_WBZB01000036.1"/>
</dbReference>
<proteinExistence type="predicted"/>
<dbReference type="OrthoDB" id="7925971at2"/>
<dbReference type="PROSITE" id="PS00175">
    <property type="entry name" value="PG_MUTASE"/>
    <property type="match status" value="1"/>
</dbReference>
<feature type="active site" description="Tele-phosphohistidine intermediate" evidence="3">
    <location>
        <position position="9"/>
    </location>
</feature>
<reference evidence="5 6" key="1">
    <citation type="submission" date="2019-10" db="EMBL/GenBank/DDBJ databases">
        <title>Alkaliphilus serpentinus sp. nov. and Alkaliphilus pronyensis sp. nov., two novel anaerobic alkaliphilic species isolated from the serpentinized-hosted hydrothermal field of the Prony Bay (New Caledonia).</title>
        <authorList>
            <person name="Postec A."/>
        </authorList>
    </citation>
    <scope>NUCLEOTIDE SEQUENCE [LARGE SCALE GENOMIC DNA]</scope>
    <source>
        <strain evidence="5 6">LacT</strain>
    </source>
</reference>